<evidence type="ECO:0000256" key="1">
    <source>
        <dbReference type="ARBA" id="ARBA00018672"/>
    </source>
</evidence>
<dbReference type="AlphaFoldDB" id="A0A1I4L229"/>
<dbReference type="Pfam" id="PF00072">
    <property type="entry name" value="Response_reg"/>
    <property type="match status" value="1"/>
</dbReference>
<dbReference type="SMART" id="SM00342">
    <property type="entry name" value="HTH_ARAC"/>
    <property type="match status" value="1"/>
</dbReference>
<keyword evidence="3" id="KW-0238">DNA-binding</keyword>
<keyword evidence="6" id="KW-0597">Phosphoprotein</keyword>
<evidence type="ECO:0000259" key="7">
    <source>
        <dbReference type="PROSITE" id="PS01124"/>
    </source>
</evidence>
<dbReference type="GO" id="GO:0003700">
    <property type="term" value="F:DNA-binding transcription factor activity"/>
    <property type="evidence" value="ECO:0007669"/>
    <property type="project" value="InterPro"/>
</dbReference>
<dbReference type="PANTHER" id="PTHR43280">
    <property type="entry name" value="ARAC-FAMILY TRANSCRIPTIONAL REGULATOR"/>
    <property type="match status" value="1"/>
</dbReference>
<evidence type="ECO:0000256" key="4">
    <source>
        <dbReference type="ARBA" id="ARBA00023163"/>
    </source>
</evidence>
<dbReference type="InterPro" id="IPR018060">
    <property type="entry name" value="HTH_AraC"/>
</dbReference>
<dbReference type="InterPro" id="IPR020449">
    <property type="entry name" value="Tscrpt_reg_AraC-type_HTH"/>
</dbReference>
<dbReference type="InterPro" id="IPR001789">
    <property type="entry name" value="Sig_transdc_resp-reg_receiver"/>
</dbReference>
<dbReference type="Proteomes" id="UP000199006">
    <property type="component" value="Unassembled WGS sequence"/>
</dbReference>
<name>A0A1I4L229_9FIRM</name>
<keyword evidence="4" id="KW-0804">Transcription</keyword>
<evidence type="ECO:0000256" key="3">
    <source>
        <dbReference type="ARBA" id="ARBA00023125"/>
    </source>
</evidence>
<comment type="function">
    <text evidence="5">May play the central regulatory role in sporulation. It may be an element of the effector pathway responsible for the activation of sporulation genes in response to nutritional stress. Spo0A may act in concert with spo0H (a sigma factor) to control the expression of some genes that are critical to the sporulation process.</text>
</comment>
<dbReference type="Gene3D" id="3.40.50.2300">
    <property type="match status" value="1"/>
</dbReference>
<feature type="domain" description="Response regulatory" evidence="8">
    <location>
        <begin position="4"/>
        <end position="120"/>
    </location>
</feature>
<dbReference type="PROSITE" id="PS00041">
    <property type="entry name" value="HTH_ARAC_FAMILY_1"/>
    <property type="match status" value="1"/>
</dbReference>
<gene>
    <name evidence="9" type="ORF">SAMN02983006_02184</name>
</gene>
<dbReference type="PANTHER" id="PTHR43280:SF2">
    <property type="entry name" value="HTH-TYPE TRANSCRIPTIONAL REGULATOR EXSA"/>
    <property type="match status" value="1"/>
</dbReference>
<dbReference type="GO" id="GO:0043565">
    <property type="term" value="F:sequence-specific DNA binding"/>
    <property type="evidence" value="ECO:0007669"/>
    <property type="project" value="InterPro"/>
</dbReference>
<dbReference type="Gene3D" id="1.10.10.60">
    <property type="entry name" value="Homeodomain-like"/>
    <property type="match status" value="2"/>
</dbReference>
<sequence>MIFKLLLVDDEKPIRHKLINNTDWEKSGYQVYAAANGEAALALIKEKEINILVTDIQMPKLSGMNLIEEAKKIRPQLKIIIISGYAEFEYAQQSIRFGVNDYLLKPFRSQKLLEVVNTARDQILNKQNQASELALLQKEIADYIDHSQADPFYSWLNDEKFIEEQSLILNQLDLNAVLKRGSKDDILKIVNKIVVKVDQLALNKEKIVLFLNNLILESFKIIKEFDYPIEDLLVLIDKQHLKDIIYADFQKQKLAIFLKEFLLRLHDLLTFKPGEQKQQLIAEMKDYIAQNYQQGITLNQLAVKFNLSTGHLSNLFQEETGESFSDYLNMLRLAKAKELLKTTDNLVYQVADQLGFNDAYYFSSWFKKMVGTSPTTYRENINLF</sequence>
<keyword evidence="10" id="KW-1185">Reference proteome</keyword>
<dbReference type="STRING" id="29563.SAMN02983006_02184"/>
<dbReference type="InterPro" id="IPR009057">
    <property type="entry name" value="Homeodomain-like_sf"/>
</dbReference>
<evidence type="ECO:0000256" key="5">
    <source>
        <dbReference type="ARBA" id="ARBA00024867"/>
    </source>
</evidence>
<feature type="modified residue" description="4-aspartylphosphate" evidence="6">
    <location>
        <position position="55"/>
    </location>
</feature>
<accession>A0A1I4L229</accession>
<dbReference type="SUPFAM" id="SSF52172">
    <property type="entry name" value="CheY-like"/>
    <property type="match status" value="1"/>
</dbReference>
<evidence type="ECO:0000256" key="6">
    <source>
        <dbReference type="PROSITE-ProRule" id="PRU00169"/>
    </source>
</evidence>
<dbReference type="SMART" id="SM00448">
    <property type="entry name" value="REC"/>
    <property type="match status" value="1"/>
</dbReference>
<dbReference type="PRINTS" id="PR00032">
    <property type="entry name" value="HTHARAC"/>
</dbReference>
<dbReference type="GO" id="GO:0000160">
    <property type="term" value="P:phosphorelay signal transduction system"/>
    <property type="evidence" value="ECO:0007669"/>
    <property type="project" value="InterPro"/>
</dbReference>
<reference evidence="9 10" key="1">
    <citation type="submission" date="2016-10" db="EMBL/GenBank/DDBJ databases">
        <authorList>
            <person name="de Groot N.N."/>
        </authorList>
    </citation>
    <scope>NUCLEOTIDE SEQUENCE [LARGE SCALE GENOMIC DNA]</scope>
    <source>
        <strain evidence="9 10">ATCC 51327</strain>
    </source>
</reference>
<dbReference type="SUPFAM" id="SSF46689">
    <property type="entry name" value="Homeodomain-like"/>
    <property type="match status" value="2"/>
</dbReference>
<dbReference type="PROSITE" id="PS50110">
    <property type="entry name" value="RESPONSE_REGULATORY"/>
    <property type="match status" value="1"/>
</dbReference>
<evidence type="ECO:0000259" key="8">
    <source>
        <dbReference type="PROSITE" id="PS50110"/>
    </source>
</evidence>
<dbReference type="CDD" id="cd17536">
    <property type="entry name" value="REC_YesN-like"/>
    <property type="match status" value="1"/>
</dbReference>
<dbReference type="RefSeq" id="WP_089862227.1">
    <property type="nucleotide sequence ID" value="NZ_FOTI01000036.1"/>
</dbReference>
<dbReference type="InterPro" id="IPR011006">
    <property type="entry name" value="CheY-like_superfamily"/>
</dbReference>
<proteinExistence type="predicted"/>
<dbReference type="Pfam" id="PF12833">
    <property type="entry name" value="HTH_18"/>
    <property type="match status" value="1"/>
</dbReference>
<evidence type="ECO:0000256" key="2">
    <source>
        <dbReference type="ARBA" id="ARBA00023015"/>
    </source>
</evidence>
<organism evidence="9 10">
    <name type="scientific">Halanaerobium salsuginis</name>
    <dbReference type="NCBI Taxonomy" id="29563"/>
    <lineage>
        <taxon>Bacteria</taxon>
        <taxon>Bacillati</taxon>
        <taxon>Bacillota</taxon>
        <taxon>Clostridia</taxon>
        <taxon>Halanaerobiales</taxon>
        <taxon>Halanaerobiaceae</taxon>
        <taxon>Halanaerobium</taxon>
    </lineage>
</organism>
<dbReference type="EMBL" id="FOTI01000036">
    <property type="protein sequence ID" value="SFL84936.1"/>
    <property type="molecule type" value="Genomic_DNA"/>
</dbReference>
<keyword evidence="2" id="KW-0805">Transcription regulation</keyword>
<dbReference type="OrthoDB" id="9794370at2"/>
<dbReference type="PROSITE" id="PS01124">
    <property type="entry name" value="HTH_ARAC_FAMILY_2"/>
    <property type="match status" value="1"/>
</dbReference>
<dbReference type="InterPro" id="IPR018062">
    <property type="entry name" value="HTH_AraC-typ_CS"/>
</dbReference>
<feature type="domain" description="HTH araC/xylS-type" evidence="7">
    <location>
        <begin position="282"/>
        <end position="380"/>
    </location>
</feature>
<evidence type="ECO:0000313" key="9">
    <source>
        <dbReference type="EMBL" id="SFL84936.1"/>
    </source>
</evidence>
<protein>
    <recommendedName>
        <fullName evidence="1">Stage 0 sporulation protein A homolog</fullName>
    </recommendedName>
</protein>
<evidence type="ECO:0000313" key="10">
    <source>
        <dbReference type="Proteomes" id="UP000199006"/>
    </source>
</evidence>